<keyword evidence="1" id="KW-0812">Transmembrane</keyword>
<evidence type="ECO:0000256" key="1">
    <source>
        <dbReference type="SAM" id="Phobius"/>
    </source>
</evidence>
<name>A0A7C6E9A4_UNCW3</name>
<protein>
    <submittedName>
        <fullName evidence="2">Uncharacterized protein</fullName>
    </submittedName>
</protein>
<proteinExistence type="predicted"/>
<comment type="caution">
    <text evidence="2">The sequence shown here is derived from an EMBL/GenBank/DDBJ whole genome shotgun (WGS) entry which is preliminary data.</text>
</comment>
<organism evidence="2">
    <name type="scientific">candidate division WOR-3 bacterium</name>
    <dbReference type="NCBI Taxonomy" id="2052148"/>
    <lineage>
        <taxon>Bacteria</taxon>
        <taxon>Bacteria division WOR-3</taxon>
    </lineage>
</organism>
<accession>A0A7C6E9A4</accession>
<feature type="transmembrane region" description="Helical" evidence="1">
    <location>
        <begin position="12"/>
        <end position="31"/>
    </location>
</feature>
<dbReference type="EMBL" id="DTLI01000016">
    <property type="protein sequence ID" value="HHS51338.1"/>
    <property type="molecule type" value="Genomic_DNA"/>
</dbReference>
<dbReference type="AlphaFoldDB" id="A0A7C6E9A4"/>
<gene>
    <name evidence="2" type="ORF">ENW73_00520</name>
</gene>
<evidence type="ECO:0000313" key="2">
    <source>
        <dbReference type="EMBL" id="HHS51338.1"/>
    </source>
</evidence>
<keyword evidence="1" id="KW-0472">Membrane</keyword>
<sequence length="87" mass="10135">MFDFLQSLDATAVLILFLFVIALIFLVILWFRANFLKQRLNQTEREKLELDMKLKTSHTEQLAQKLTESIKTIDAIAELLTQLPRGK</sequence>
<reference evidence="2" key="1">
    <citation type="journal article" date="2020" name="mSystems">
        <title>Genome- and Community-Level Interaction Insights into Carbon Utilization and Element Cycling Functions of Hydrothermarchaeota in Hydrothermal Sediment.</title>
        <authorList>
            <person name="Zhou Z."/>
            <person name="Liu Y."/>
            <person name="Xu W."/>
            <person name="Pan J."/>
            <person name="Luo Z.H."/>
            <person name="Li M."/>
        </authorList>
    </citation>
    <scope>NUCLEOTIDE SEQUENCE [LARGE SCALE GENOMIC DNA]</scope>
    <source>
        <strain evidence="2">SpSt-876</strain>
    </source>
</reference>
<keyword evidence="1" id="KW-1133">Transmembrane helix</keyword>